<dbReference type="PANTHER" id="PTHR10760:SF14">
    <property type="entry name" value="TORSIN-1B"/>
    <property type="match status" value="1"/>
</dbReference>
<organism evidence="3 4">
    <name type="scientific">Albula glossodonta</name>
    <name type="common">roundjaw bonefish</name>
    <dbReference type="NCBI Taxonomy" id="121402"/>
    <lineage>
        <taxon>Eukaryota</taxon>
        <taxon>Metazoa</taxon>
        <taxon>Chordata</taxon>
        <taxon>Craniata</taxon>
        <taxon>Vertebrata</taxon>
        <taxon>Euteleostomi</taxon>
        <taxon>Actinopterygii</taxon>
        <taxon>Neopterygii</taxon>
        <taxon>Teleostei</taxon>
        <taxon>Albuliformes</taxon>
        <taxon>Albulidae</taxon>
        <taxon>Albula</taxon>
    </lineage>
</organism>
<dbReference type="InterPro" id="IPR049337">
    <property type="entry name" value="TOR1A_C"/>
</dbReference>
<accession>A0A8T2MTV0</accession>
<evidence type="ECO:0000256" key="1">
    <source>
        <dbReference type="ARBA" id="ARBA00006235"/>
    </source>
</evidence>
<dbReference type="AlphaFoldDB" id="A0A8T2MTV0"/>
<dbReference type="CDD" id="cd00009">
    <property type="entry name" value="AAA"/>
    <property type="match status" value="1"/>
</dbReference>
<dbReference type="GO" id="GO:0005788">
    <property type="term" value="C:endoplasmic reticulum lumen"/>
    <property type="evidence" value="ECO:0007669"/>
    <property type="project" value="TreeGrafter"/>
</dbReference>
<dbReference type="OrthoDB" id="19623at2759"/>
<dbReference type="GO" id="GO:0071763">
    <property type="term" value="P:nuclear membrane organization"/>
    <property type="evidence" value="ECO:0007669"/>
    <property type="project" value="TreeGrafter"/>
</dbReference>
<dbReference type="InterPro" id="IPR003593">
    <property type="entry name" value="AAA+_ATPase"/>
</dbReference>
<dbReference type="GO" id="GO:0005524">
    <property type="term" value="F:ATP binding"/>
    <property type="evidence" value="ECO:0007669"/>
    <property type="project" value="InterPro"/>
</dbReference>
<comment type="similarity">
    <text evidence="1">Belongs to the ClpA/ClpB family. Torsin subfamily.</text>
</comment>
<reference evidence="3" key="1">
    <citation type="thesis" date="2021" institute="BYU ScholarsArchive" country="Provo, UT, USA">
        <title>Applications of and Algorithms for Genome Assembly and Genomic Analyses with an Emphasis on Marine Teleosts.</title>
        <authorList>
            <person name="Pickett B.D."/>
        </authorList>
    </citation>
    <scope>NUCLEOTIDE SEQUENCE</scope>
    <source>
        <strain evidence="3">HI-2016</strain>
    </source>
</reference>
<dbReference type="SMART" id="SM00382">
    <property type="entry name" value="AAA"/>
    <property type="match status" value="1"/>
</dbReference>
<keyword evidence="4" id="KW-1185">Reference proteome</keyword>
<dbReference type="SUPFAM" id="SSF52540">
    <property type="entry name" value="P-loop containing nucleoside triphosphate hydrolases"/>
    <property type="match status" value="1"/>
</dbReference>
<evidence type="ECO:0000259" key="2">
    <source>
        <dbReference type="SMART" id="SM00382"/>
    </source>
</evidence>
<dbReference type="GO" id="GO:0019894">
    <property type="term" value="F:kinesin binding"/>
    <property type="evidence" value="ECO:0007669"/>
    <property type="project" value="TreeGrafter"/>
</dbReference>
<dbReference type="PANTHER" id="PTHR10760">
    <property type="entry name" value="TORSIN"/>
    <property type="match status" value="1"/>
</dbReference>
<dbReference type="InterPro" id="IPR027417">
    <property type="entry name" value="P-loop_NTPase"/>
</dbReference>
<proteinExistence type="inferred from homology"/>
<dbReference type="PRINTS" id="PR00300">
    <property type="entry name" value="CLPPROTEASEA"/>
</dbReference>
<sequence>MREIERCFHFDPLNHINFPSQRLEYDLRKRVFGQHAATDIVLRAVSQFMADPEPPKPLVLSFHGPTGTGKSLVAQLIARNIYRQGDRSSHVHVLTPTQHFPLNTQVEAYKVQLQQWIRGNVSACPRSMFIFDEIDLMNPVLTDTVLSLLDHYAHTEGACHRRAIFIFLSTVGGEALVQQTLALVKEGRDRREFSLSVQWPPRGMKWSQVDFFVPFLPLESKHVLMCTLAEMQARGLVPDMAAADELINDMPYAPQEGKFFSACGCKNVALRLSTGGRHAEPQQG</sequence>
<evidence type="ECO:0000313" key="4">
    <source>
        <dbReference type="Proteomes" id="UP000824540"/>
    </source>
</evidence>
<dbReference type="Gene3D" id="3.40.50.300">
    <property type="entry name" value="P-loop containing nucleotide triphosphate hydrolases"/>
    <property type="match status" value="1"/>
</dbReference>
<dbReference type="InterPro" id="IPR010448">
    <property type="entry name" value="Torsin"/>
</dbReference>
<name>A0A8T2MTV0_9TELE</name>
<gene>
    <name evidence="3" type="ORF">JZ751_007706</name>
</gene>
<dbReference type="GO" id="GO:0005635">
    <property type="term" value="C:nuclear envelope"/>
    <property type="evidence" value="ECO:0007669"/>
    <property type="project" value="TreeGrafter"/>
</dbReference>
<dbReference type="GO" id="GO:0034504">
    <property type="term" value="P:protein localization to nucleus"/>
    <property type="evidence" value="ECO:0007669"/>
    <property type="project" value="TreeGrafter"/>
</dbReference>
<evidence type="ECO:0000313" key="3">
    <source>
        <dbReference type="EMBL" id="KAG9329078.1"/>
    </source>
</evidence>
<dbReference type="InterPro" id="IPR001270">
    <property type="entry name" value="ClpA/B"/>
</dbReference>
<comment type="caution">
    <text evidence="3">The sequence shown here is derived from an EMBL/GenBank/DDBJ whole genome shotgun (WGS) entry which is preliminary data.</text>
</comment>
<dbReference type="Pfam" id="PF21376">
    <property type="entry name" value="TOR1A_C"/>
    <property type="match status" value="1"/>
</dbReference>
<dbReference type="EMBL" id="JAFBMS010001498">
    <property type="protein sequence ID" value="KAG9329078.1"/>
    <property type="molecule type" value="Genomic_DNA"/>
</dbReference>
<protein>
    <recommendedName>
        <fullName evidence="2">AAA+ ATPase domain-containing protein</fullName>
    </recommendedName>
</protein>
<feature type="domain" description="AAA+ ATPase" evidence="2">
    <location>
        <begin position="56"/>
        <end position="187"/>
    </location>
</feature>
<dbReference type="Pfam" id="PF06309">
    <property type="entry name" value="Torsin"/>
    <property type="match status" value="1"/>
</dbReference>
<dbReference type="GO" id="GO:0016887">
    <property type="term" value="F:ATP hydrolysis activity"/>
    <property type="evidence" value="ECO:0007669"/>
    <property type="project" value="InterPro"/>
</dbReference>
<dbReference type="Proteomes" id="UP000824540">
    <property type="component" value="Unassembled WGS sequence"/>
</dbReference>